<evidence type="ECO:0000256" key="1">
    <source>
        <dbReference type="SAM" id="Phobius"/>
    </source>
</evidence>
<keyword evidence="1" id="KW-1133">Transmembrane helix</keyword>
<dbReference type="RefSeq" id="WP_182460458.1">
    <property type="nucleotide sequence ID" value="NZ_CP059732.1"/>
</dbReference>
<dbReference type="Proteomes" id="UP000515369">
    <property type="component" value="Chromosome"/>
</dbReference>
<dbReference type="KEGG" id="sfol:H3H32_35780"/>
<reference evidence="2 3" key="1">
    <citation type="submission" date="2020-07" db="EMBL/GenBank/DDBJ databases">
        <title>Spirosoma foliorum sp. nov., isolated from the leaves on the Nejang mountain Korea, Republic of.</title>
        <authorList>
            <person name="Ho H."/>
            <person name="Lee Y.-J."/>
            <person name="Nurcahyanto D.-A."/>
            <person name="Kim S.-G."/>
        </authorList>
    </citation>
    <scope>NUCLEOTIDE SEQUENCE [LARGE SCALE GENOMIC DNA]</scope>
    <source>
        <strain evidence="2 3">PL0136</strain>
    </source>
</reference>
<organism evidence="2 3">
    <name type="scientific">Spirosoma foliorum</name>
    <dbReference type="NCBI Taxonomy" id="2710596"/>
    <lineage>
        <taxon>Bacteria</taxon>
        <taxon>Pseudomonadati</taxon>
        <taxon>Bacteroidota</taxon>
        <taxon>Cytophagia</taxon>
        <taxon>Cytophagales</taxon>
        <taxon>Cytophagaceae</taxon>
        <taxon>Spirosoma</taxon>
    </lineage>
</organism>
<keyword evidence="3" id="KW-1185">Reference proteome</keyword>
<keyword evidence="1" id="KW-0472">Membrane</keyword>
<name>A0A7G5GWC9_9BACT</name>
<feature type="transmembrane region" description="Helical" evidence="1">
    <location>
        <begin position="21"/>
        <end position="41"/>
    </location>
</feature>
<dbReference type="EMBL" id="CP059732">
    <property type="protein sequence ID" value="QMW03171.1"/>
    <property type="molecule type" value="Genomic_DNA"/>
</dbReference>
<gene>
    <name evidence="2" type="ORF">H3H32_35780</name>
</gene>
<sequence>MKIGFMANGIIDRTVKKVRFWLIWLLIFPFIIDYLRIKAIFTGEWDLIVPQMDLIYMCLYLKLVLKKSDQLEKELLWLRVKILASSHR</sequence>
<feature type="transmembrane region" description="Helical" evidence="1">
    <location>
        <begin position="47"/>
        <end position="65"/>
    </location>
</feature>
<protein>
    <submittedName>
        <fullName evidence="2">Uncharacterized protein</fullName>
    </submittedName>
</protein>
<keyword evidence="1" id="KW-0812">Transmembrane</keyword>
<evidence type="ECO:0000313" key="2">
    <source>
        <dbReference type="EMBL" id="QMW03171.1"/>
    </source>
</evidence>
<evidence type="ECO:0000313" key="3">
    <source>
        <dbReference type="Proteomes" id="UP000515369"/>
    </source>
</evidence>
<dbReference type="AlphaFoldDB" id="A0A7G5GWC9"/>
<proteinExistence type="predicted"/>
<accession>A0A7G5GWC9</accession>